<evidence type="ECO:0000313" key="2">
    <source>
        <dbReference type="EMBL" id="KAK7002261.1"/>
    </source>
</evidence>
<comment type="caution">
    <text evidence="2">The sequence shown here is derived from an EMBL/GenBank/DDBJ whole genome shotgun (WGS) entry which is preliminary data.</text>
</comment>
<accession>A0AAW0A7V1</accession>
<protein>
    <submittedName>
        <fullName evidence="2">Uncharacterized protein</fullName>
    </submittedName>
</protein>
<gene>
    <name evidence="2" type="ORF">R3P38DRAFT_2794802</name>
</gene>
<keyword evidence="3" id="KW-1185">Reference proteome</keyword>
<evidence type="ECO:0000313" key="3">
    <source>
        <dbReference type="Proteomes" id="UP001362999"/>
    </source>
</evidence>
<sequence length="213" mass="24138">MPSRMFLSTQVPYEVEKRYFLEGFTKSLKVISTVRRLLRAPATTKPRPGLPGPRSRAPTLPPAKVPSSPSLTRRRSAPPLRSSSSISSTMPESGTLPDEQLAHQADIAWQYRERHREIINKKAAERQRQRREAICNAPNDVKLLHRIRARNYRRTYRALGLVGKDSAGSDSDRSNDVDEDTVVRCSGRGRRVHNEEDVEEAACRVFLCSRLCC</sequence>
<dbReference type="AlphaFoldDB" id="A0AAW0A7V1"/>
<name>A0AAW0A7V1_9AGAR</name>
<reference evidence="2 3" key="1">
    <citation type="journal article" date="2024" name="J Genomics">
        <title>Draft genome sequencing and assembly of Favolaschia claudopus CIRM-BRFM 2984 isolated from oak limbs.</title>
        <authorList>
            <person name="Navarro D."/>
            <person name="Drula E."/>
            <person name="Chaduli D."/>
            <person name="Cazenave R."/>
            <person name="Ahrendt S."/>
            <person name="Wang J."/>
            <person name="Lipzen A."/>
            <person name="Daum C."/>
            <person name="Barry K."/>
            <person name="Grigoriev I.V."/>
            <person name="Favel A."/>
            <person name="Rosso M.N."/>
            <person name="Martin F."/>
        </authorList>
    </citation>
    <scope>NUCLEOTIDE SEQUENCE [LARGE SCALE GENOMIC DNA]</scope>
    <source>
        <strain evidence="2 3">CIRM-BRFM 2984</strain>
    </source>
</reference>
<evidence type="ECO:0000256" key="1">
    <source>
        <dbReference type="SAM" id="MobiDB-lite"/>
    </source>
</evidence>
<proteinExistence type="predicted"/>
<organism evidence="2 3">
    <name type="scientific">Favolaschia claudopus</name>
    <dbReference type="NCBI Taxonomy" id="2862362"/>
    <lineage>
        <taxon>Eukaryota</taxon>
        <taxon>Fungi</taxon>
        <taxon>Dikarya</taxon>
        <taxon>Basidiomycota</taxon>
        <taxon>Agaricomycotina</taxon>
        <taxon>Agaricomycetes</taxon>
        <taxon>Agaricomycetidae</taxon>
        <taxon>Agaricales</taxon>
        <taxon>Marasmiineae</taxon>
        <taxon>Mycenaceae</taxon>
        <taxon>Favolaschia</taxon>
    </lineage>
</organism>
<feature type="compositionally biased region" description="Low complexity" evidence="1">
    <location>
        <begin position="66"/>
        <end position="89"/>
    </location>
</feature>
<dbReference type="EMBL" id="JAWWNJ010000079">
    <property type="protein sequence ID" value="KAK7002261.1"/>
    <property type="molecule type" value="Genomic_DNA"/>
</dbReference>
<dbReference type="Proteomes" id="UP001362999">
    <property type="component" value="Unassembled WGS sequence"/>
</dbReference>
<feature type="region of interest" description="Disordered" evidence="1">
    <location>
        <begin position="41"/>
        <end position="98"/>
    </location>
</feature>